<dbReference type="PANTHER" id="PTHR23264">
    <property type="entry name" value="NUCLEOTIDE-BINDING PROTEIN NBP35 YEAST -RELATED"/>
    <property type="match status" value="1"/>
</dbReference>
<reference evidence="7 8" key="1">
    <citation type="journal article" date="2020" name="Nature">
        <title>Six reference-quality genomes reveal evolution of bat adaptations.</title>
        <authorList>
            <person name="Jebb D."/>
            <person name="Huang Z."/>
            <person name="Pippel M."/>
            <person name="Hughes G.M."/>
            <person name="Lavrichenko K."/>
            <person name="Devanna P."/>
            <person name="Winkler S."/>
            <person name="Jermiin L.S."/>
            <person name="Skirmuntt E.C."/>
            <person name="Katzourakis A."/>
            <person name="Burkitt-Gray L."/>
            <person name="Ray D.A."/>
            <person name="Sullivan K.A.M."/>
            <person name="Roscito J.G."/>
            <person name="Kirilenko B.M."/>
            <person name="Davalos L.M."/>
            <person name="Corthals A.P."/>
            <person name="Power M.L."/>
            <person name="Jones G."/>
            <person name="Ransome R.D."/>
            <person name="Dechmann D.K.N."/>
            <person name="Locatelli A.G."/>
            <person name="Puechmaille S.J."/>
            <person name="Fedrigo O."/>
            <person name="Jarvis E.D."/>
            <person name="Hiller M."/>
            <person name="Vernes S.C."/>
            <person name="Myers E.W."/>
            <person name="Teeling E.C."/>
        </authorList>
    </citation>
    <scope>NUCLEOTIDE SEQUENCE [LARGE SCALE GENOMIC DNA]</scope>
    <source>
        <strain evidence="7">MRhiFer1</strain>
        <tissue evidence="7">Lung</tissue>
    </source>
</reference>
<dbReference type="SUPFAM" id="SSF52540">
    <property type="entry name" value="P-loop containing nucleoside triphosphate hydrolases"/>
    <property type="match status" value="1"/>
</dbReference>
<name>A0A7J7R8G5_RHIFE</name>
<dbReference type="PANTHER" id="PTHR23264:SF35">
    <property type="entry name" value="CYTOSOLIC FE-S CLUSTER ASSEMBLY FACTOR NUBP1"/>
    <property type="match status" value="1"/>
</dbReference>
<dbReference type="GO" id="GO:0046872">
    <property type="term" value="F:metal ion binding"/>
    <property type="evidence" value="ECO:0007669"/>
    <property type="project" value="UniProtKB-KW"/>
</dbReference>
<evidence type="ECO:0000256" key="6">
    <source>
        <dbReference type="ARBA" id="ARBA00023014"/>
    </source>
</evidence>
<keyword evidence="4" id="KW-0067">ATP-binding</keyword>
<keyword evidence="2" id="KW-0479">Metal-binding</keyword>
<dbReference type="EMBL" id="JACAGC010000029">
    <property type="protein sequence ID" value="KAF6272429.1"/>
    <property type="molecule type" value="Genomic_DNA"/>
</dbReference>
<dbReference type="InterPro" id="IPR019591">
    <property type="entry name" value="Mrp/NBP35_ATP-bd"/>
</dbReference>
<sequence>MEEVPHDCPGTGSDQAGQGAACQGCPNQRLCASGVGAAPDPAVEEIKEKMKTVKHKILVLSGKGGVGKSTFSAHLAHALAEDENTQARDLQTTTHGQTQPISCLFMAREIRMTFPFINGCFRLLHKHLHSILDLPTKPKMLSI</sequence>
<dbReference type="Pfam" id="PF10609">
    <property type="entry name" value="ParA"/>
    <property type="match status" value="1"/>
</dbReference>
<dbReference type="GO" id="GO:0005524">
    <property type="term" value="F:ATP binding"/>
    <property type="evidence" value="ECO:0007669"/>
    <property type="project" value="UniProtKB-KW"/>
</dbReference>
<evidence type="ECO:0000313" key="8">
    <source>
        <dbReference type="Proteomes" id="UP000585614"/>
    </source>
</evidence>
<dbReference type="GO" id="GO:0016226">
    <property type="term" value="P:iron-sulfur cluster assembly"/>
    <property type="evidence" value="ECO:0007669"/>
    <property type="project" value="InterPro"/>
</dbReference>
<dbReference type="GO" id="GO:0140663">
    <property type="term" value="F:ATP-dependent FeS chaperone activity"/>
    <property type="evidence" value="ECO:0007669"/>
    <property type="project" value="InterPro"/>
</dbReference>
<dbReference type="InterPro" id="IPR033756">
    <property type="entry name" value="YlxH/NBP35"/>
</dbReference>
<evidence type="ECO:0000256" key="1">
    <source>
        <dbReference type="ARBA" id="ARBA00022485"/>
    </source>
</evidence>
<keyword evidence="1" id="KW-0004">4Fe-4S</keyword>
<evidence type="ECO:0000256" key="2">
    <source>
        <dbReference type="ARBA" id="ARBA00022723"/>
    </source>
</evidence>
<dbReference type="AlphaFoldDB" id="A0A7J7R8G5"/>
<protein>
    <submittedName>
        <fullName evidence="7">Nucleotide binding protein 1</fullName>
    </submittedName>
</protein>
<organism evidence="7 8">
    <name type="scientific">Rhinolophus ferrumequinum</name>
    <name type="common">Greater horseshoe bat</name>
    <dbReference type="NCBI Taxonomy" id="59479"/>
    <lineage>
        <taxon>Eukaryota</taxon>
        <taxon>Metazoa</taxon>
        <taxon>Chordata</taxon>
        <taxon>Craniata</taxon>
        <taxon>Vertebrata</taxon>
        <taxon>Euteleostomi</taxon>
        <taxon>Mammalia</taxon>
        <taxon>Eutheria</taxon>
        <taxon>Laurasiatheria</taxon>
        <taxon>Chiroptera</taxon>
        <taxon>Yinpterochiroptera</taxon>
        <taxon>Rhinolophoidea</taxon>
        <taxon>Rhinolophidae</taxon>
        <taxon>Rhinolophinae</taxon>
        <taxon>Rhinolophus</taxon>
    </lineage>
</organism>
<proteinExistence type="predicted"/>
<evidence type="ECO:0000256" key="3">
    <source>
        <dbReference type="ARBA" id="ARBA00022741"/>
    </source>
</evidence>
<evidence type="ECO:0000256" key="4">
    <source>
        <dbReference type="ARBA" id="ARBA00022840"/>
    </source>
</evidence>
<comment type="caution">
    <text evidence="7">The sequence shown here is derived from an EMBL/GenBank/DDBJ whole genome shotgun (WGS) entry which is preliminary data.</text>
</comment>
<dbReference type="Proteomes" id="UP000585614">
    <property type="component" value="Unassembled WGS sequence"/>
</dbReference>
<accession>A0A7J7R8G5</accession>
<keyword evidence="3" id="KW-0547">Nucleotide-binding</keyword>
<dbReference type="Gene3D" id="3.40.50.300">
    <property type="entry name" value="P-loop containing nucleotide triphosphate hydrolases"/>
    <property type="match status" value="1"/>
</dbReference>
<evidence type="ECO:0000313" key="7">
    <source>
        <dbReference type="EMBL" id="KAF6272429.1"/>
    </source>
</evidence>
<gene>
    <name evidence="7" type="ORF">mRhiFer1_012141</name>
</gene>
<dbReference type="GO" id="GO:0051539">
    <property type="term" value="F:4 iron, 4 sulfur cluster binding"/>
    <property type="evidence" value="ECO:0007669"/>
    <property type="project" value="UniProtKB-KW"/>
</dbReference>
<keyword evidence="6" id="KW-0411">Iron-sulfur</keyword>
<dbReference type="InterPro" id="IPR027417">
    <property type="entry name" value="P-loop_NTPase"/>
</dbReference>
<keyword evidence="5" id="KW-0408">Iron</keyword>
<dbReference type="GO" id="GO:0005829">
    <property type="term" value="C:cytosol"/>
    <property type="evidence" value="ECO:0007669"/>
    <property type="project" value="TreeGrafter"/>
</dbReference>
<evidence type="ECO:0000256" key="5">
    <source>
        <dbReference type="ARBA" id="ARBA00023004"/>
    </source>
</evidence>